<dbReference type="PROSITE" id="PS51186">
    <property type="entry name" value="GNAT"/>
    <property type="match status" value="1"/>
</dbReference>
<evidence type="ECO:0000313" key="3">
    <source>
        <dbReference type="Proteomes" id="UP001550535"/>
    </source>
</evidence>
<dbReference type="PANTHER" id="PTHR39173:SF1">
    <property type="entry name" value="ACETYLTRANSFERASE"/>
    <property type="match status" value="1"/>
</dbReference>
<feature type="domain" description="N-acetyltransferase" evidence="1">
    <location>
        <begin position="1"/>
        <end position="167"/>
    </location>
</feature>
<comment type="caution">
    <text evidence="2">The sequence shown here is derived from an EMBL/GenBank/DDBJ whole genome shotgun (WGS) entry which is preliminary data.</text>
</comment>
<accession>A0ABV2X5B7</accession>
<protein>
    <submittedName>
        <fullName evidence="2">GNAT family N-acetyltransferase</fullName>
        <ecNumber evidence="2">2.3.1.-</ecNumber>
    </submittedName>
</protein>
<proteinExistence type="predicted"/>
<sequence length="167" mass="18392">MRLRPLRASDEQVIRAAHEAMAGSDGFPFALGLTPDMTWRQYLSALEDYRHGINLPDGIVAATYLVATVDDQVVGRTSIRHTLNDGLRQRGGHIGYGVLTPFRHRGYGTAILRHSLTVARAIGLDRILITCDDSNLASRRIIESCGGMVESVVPSSDGTVSRRYWID</sequence>
<keyword evidence="2" id="KW-0012">Acyltransferase</keyword>
<dbReference type="CDD" id="cd04301">
    <property type="entry name" value="NAT_SF"/>
    <property type="match status" value="1"/>
</dbReference>
<reference evidence="2 3" key="1">
    <citation type="submission" date="2024-06" db="EMBL/GenBank/DDBJ databases">
        <title>The Natural Products Discovery Center: Release of the First 8490 Sequenced Strains for Exploring Actinobacteria Biosynthetic Diversity.</title>
        <authorList>
            <person name="Kalkreuter E."/>
            <person name="Kautsar S.A."/>
            <person name="Yang D."/>
            <person name="Bader C.D."/>
            <person name="Teijaro C.N."/>
            <person name="Fluegel L."/>
            <person name="Davis C.M."/>
            <person name="Simpson J.R."/>
            <person name="Lauterbach L."/>
            <person name="Steele A.D."/>
            <person name="Gui C."/>
            <person name="Meng S."/>
            <person name="Li G."/>
            <person name="Viehrig K."/>
            <person name="Ye F."/>
            <person name="Su P."/>
            <person name="Kiefer A.F."/>
            <person name="Nichols A."/>
            <person name="Cepeda A.J."/>
            <person name="Yan W."/>
            <person name="Fan B."/>
            <person name="Jiang Y."/>
            <person name="Adhikari A."/>
            <person name="Zheng C.-J."/>
            <person name="Schuster L."/>
            <person name="Cowan T.M."/>
            <person name="Smanski M.J."/>
            <person name="Chevrette M.G."/>
            <person name="De Carvalho L.P.S."/>
            <person name="Shen B."/>
        </authorList>
    </citation>
    <scope>NUCLEOTIDE SEQUENCE [LARGE SCALE GENOMIC DNA]</scope>
    <source>
        <strain evidence="2 3">NPDC019434</strain>
    </source>
</reference>
<keyword evidence="2" id="KW-0808">Transferase</keyword>
<dbReference type="Gene3D" id="3.40.630.30">
    <property type="match status" value="1"/>
</dbReference>
<dbReference type="GO" id="GO:0016746">
    <property type="term" value="F:acyltransferase activity"/>
    <property type="evidence" value="ECO:0007669"/>
    <property type="project" value="UniProtKB-KW"/>
</dbReference>
<dbReference type="InterPro" id="IPR000182">
    <property type="entry name" value="GNAT_dom"/>
</dbReference>
<keyword evidence="3" id="KW-1185">Reference proteome</keyword>
<dbReference type="SUPFAM" id="SSF55729">
    <property type="entry name" value="Acyl-CoA N-acyltransferases (Nat)"/>
    <property type="match status" value="1"/>
</dbReference>
<dbReference type="Proteomes" id="UP001550535">
    <property type="component" value="Unassembled WGS sequence"/>
</dbReference>
<dbReference type="InterPro" id="IPR016181">
    <property type="entry name" value="Acyl_CoA_acyltransferase"/>
</dbReference>
<dbReference type="EC" id="2.3.1.-" evidence="2"/>
<organism evidence="2 3">
    <name type="scientific">Nocardia niwae</name>
    <dbReference type="NCBI Taxonomy" id="626084"/>
    <lineage>
        <taxon>Bacteria</taxon>
        <taxon>Bacillati</taxon>
        <taxon>Actinomycetota</taxon>
        <taxon>Actinomycetes</taxon>
        <taxon>Mycobacteriales</taxon>
        <taxon>Nocardiaceae</taxon>
        <taxon>Nocardia</taxon>
    </lineage>
</organism>
<dbReference type="Pfam" id="PF13302">
    <property type="entry name" value="Acetyltransf_3"/>
    <property type="match status" value="1"/>
</dbReference>
<dbReference type="EMBL" id="JBEYBR010000007">
    <property type="protein sequence ID" value="MEU2121079.1"/>
    <property type="molecule type" value="Genomic_DNA"/>
</dbReference>
<dbReference type="RefSeq" id="WP_357810394.1">
    <property type="nucleotide sequence ID" value="NZ_JBEYBM010000033.1"/>
</dbReference>
<evidence type="ECO:0000259" key="1">
    <source>
        <dbReference type="PROSITE" id="PS51186"/>
    </source>
</evidence>
<evidence type="ECO:0000313" key="2">
    <source>
        <dbReference type="EMBL" id="MEU2121079.1"/>
    </source>
</evidence>
<name>A0ABV2X5B7_9NOCA</name>
<gene>
    <name evidence="2" type="ORF">ABZ507_04525</name>
</gene>
<dbReference type="PANTHER" id="PTHR39173">
    <property type="entry name" value="ACETYLTRANSFERASE"/>
    <property type="match status" value="1"/>
</dbReference>